<protein>
    <submittedName>
        <fullName evidence="1">P-loop containing nucleoside triphosphate hydrolase protein</fullName>
    </submittedName>
</protein>
<dbReference type="AlphaFoldDB" id="A0A9P7YUG0"/>
<accession>A0A9P7YUG0</accession>
<dbReference type="InterPro" id="IPR052374">
    <property type="entry name" value="SERAC1"/>
</dbReference>
<name>A0A9P7YUG0_9HELO</name>
<dbReference type="OrthoDB" id="1658288at2759"/>
<reference evidence="1" key="1">
    <citation type="journal article" date="2021" name="IMA Fungus">
        <title>Genomic characterization of three marine fungi, including Emericellopsis atlantica sp. nov. with signatures of a generalist lifestyle and marine biomass degradation.</title>
        <authorList>
            <person name="Hagestad O.C."/>
            <person name="Hou L."/>
            <person name="Andersen J.H."/>
            <person name="Hansen E.H."/>
            <person name="Altermark B."/>
            <person name="Li C."/>
            <person name="Kuhnert E."/>
            <person name="Cox R.J."/>
            <person name="Crous P.W."/>
            <person name="Spatafora J.W."/>
            <person name="Lail K."/>
            <person name="Amirebrahimi M."/>
            <person name="Lipzen A."/>
            <person name="Pangilinan J."/>
            <person name="Andreopoulos W."/>
            <person name="Hayes R.D."/>
            <person name="Ng V."/>
            <person name="Grigoriev I.V."/>
            <person name="Jackson S.A."/>
            <person name="Sutton T.D.S."/>
            <person name="Dobson A.D.W."/>
            <person name="Rama T."/>
        </authorList>
    </citation>
    <scope>NUCLEOTIDE SEQUENCE</scope>
    <source>
        <strain evidence="1">TRa3180A</strain>
    </source>
</reference>
<dbReference type="Gene3D" id="3.40.50.300">
    <property type="entry name" value="P-loop containing nucleotide triphosphate hydrolases"/>
    <property type="match status" value="1"/>
</dbReference>
<keyword evidence="2" id="KW-1185">Reference proteome</keyword>
<dbReference type="InterPro" id="IPR029058">
    <property type="entry name" value="AB_hydrolase_fold"/>
</dbReference>
<dbReference type="SUPFAM" id="SSF53474">
    <property type="entry name" value="alpha/beta-Hydrolases"/>
    <property type="match status" value="1"/>
</dbReference>
<feature type="non-terminal residue" evidence="1">
    <location>
        <position position="806"/>
    </location>
</feature>
<dbReference type="Gene3D" id="3.40.50.1820">
    <property type="entry name" value="alpha/beta hydrolase"/>
    <property type="match status" value="1"/>
</dbReference>
<proteinExistence type="predicted"/>
<dbReference type="EMBL" id="MU254682">
    <property type="protein sequence ID" value="KAG9239961.1"/>
    <property type="molecule type" value="Genomic_DNA"/>
</dbReference>
<gene>
    <name evidence="1" type="ORF">BJ878DRAFT_571436</name>
</gene>
<evidence type="ECO:0000313" key="1">
    <source>
        <dbReference type="EMBL" id="KAG9239961.1"/>
    </source>
</evidence>
<dbReference type="GO" id="GO:0016787">
    <property type="term" value="F:hydrolase activity"/>
    <property type="evidence" value="ECO:0007669"/>
    <property type="project" value="UniProtKB-KW"/>
</dbReference>
<dbReference type="PANTHER" id="PTHR48182">
    <property type="entry name" value="PROTEIN SERAC1"/>
    <property type="match status" value="1"/>
</dbReference>
<dbReference type="PANTHER" id="PTHR48182:SF3">
    <property type="entry name" value="DUF676 DOMAIN-CONTAINING PROTEIN"/>
    <property type="match status" value="1"/>
</dbReference>
<sequence>MACTKETIKASGLNIWSDEAAGGPARVVDIIAVQGLGSHEFYTWVKKVPSVADRPKGLSARSWKWKKTLDRGGEDGTTEVMWIRDLLVPMFNDARIATYSYKSDWRDRAIKTSLRQCAEQFLNILSQHRQQVEERTRPLLLIGHSLGGLVIQQALVIAIHQQEFTNLRLSVAGVIFLGVPFQGSDVASVGARLAQIRGLDSTILKLLEKDSPSLYALSRDFRGSYGEWDLVCFYEKIEAGYGPMKKQTVSPQSASLVGKPMIFLDADHFGLNKFSGEDDENFRLVLPEIRRMIKNSGLIVTERHRVNDIRANSHGNVHLIVPRTVNSLFTGRAELLVRIQTVLRSNTTPLNQRKRFVITGLGGQGKSEICLQVLNLMRDDFWGIFWVDVDKPSTAERGFIAVARLLGHSTETITEALQVLETAHRSWLLILDNADDPNFDYQVYFPPGNHGAVLMTSRVAECRRYSPEAFEVLEGLEEQDSIKLLLKAAELAPESWPSYDHQAREVVSLLGSHTLALIQAGAYISQGHCQMQQYPKVYQHQRQQLLNYRPKQAQSRYCDVYATFEASANVLEHSQQSGSESAGDALHLLEILSMLDSSLLALQIFEEAWKGCQNVLRNNSVRARGIDEFSLYHVSQLPSFIVLEKDEWNSFRLIEAISLLASLSLVIRHDLDGDLGLSMHPLTHAWAKDRQDSERQGVAWVVAGCVLGFSRSNTRMWQEQERRLLPHILSYLEMKVKRAFRFASKVVIIPLVLKCGWALLNMRQDSRLGRLIQDTFLELGQNPDEPSEEFLGLYDLQARSLIHLGK</sequence>
<dbReference type="SUPFAM" id="SSF52540">
    <property type="entry name" value="P-loop containing nucleoside triphosphate hydrolases"/>
    <property type="match status" value="1"/>
</dbReference>
<dbReference type="Proteomes" id="UP000887226">
    <property type="component" value="Unassembled WGS sequence"/>
</dbReference>
<comment type="caution">
    <text evidence="1">The sequence shown here is derived from an EMBL/GenBank/DDBJ whole genome shotgun (WGS) entry which is preliminary data.</text>
</comment>
<organism evidence="1 2">
    <name type="scientific">Calycina marina</name>
    <dbReference type="NCBI Taxonomy" id="1763456"/>
    <lineage>
        <taxon>Eukaryota</taxon>
        <taxon>Fungi</taxon>
        <taxon>Dikarya</taxon>
        <taxon>Ascomycota</taxon>
        <taxon>Pezizomycotina</taxon>
        <taxon>Leotiomycetes</taxon>
        <taxon>Helotiales</taxon>
        <taxon>Pezizellaceae</taxon>
        <taxon>Calycina</taxon>
    </lineage>
</organism>
<keyword evidence="1" id="KW-0378">Hydrolase</keyword>
<dbReference type="InterPro" id="IPR027417">
    <property type="entry name" value="P-loop_NTPase"/>
</dbReference>
<dbReference type="GO" id="GO:0043531">
    <property type="term" value="F:ADP binding"/>
    <property type="evidence" value="ECO:0007669"/>
    <property type="project" value="InterPro"/>
</dbReference>
<evidence type="ECO:0000313" key="2">
    <source>
        <dbReference type="Proteomes" id="UP000887226"/>
    </source>
</evidence>